<gene>
    <name evidence="2" type="ordered locus">Saut_0659</name>
</gene>
<dbReference type="PANTHER" id="PTHR47623:SF1">
    <property type="entry name" value="OS09G0287300 PROTEIN"/>
    <property type="match status" value="1"/>
</dbReference>
<dbReference type="Gene3D" id="3.40.50.1240">
    <property type="entry name" value="Phosphoglycerate mutase-like"/>
    <property type="match status" value="1"/>
</dbReference>
<dbReference type="AlphaFoldDB" id="E0UQ33"/>
<dbReference type="PANTHER" id="PTHR47623">
    <property type="entry name" value="OS09G0287300 PROTEIN"/>
    <property type="match status" value="1"/>
</dbReference>
<evidence type="ECO:0000313" key="2">
    <source>
        <dbReference type="EMBL" id="ADN08708.1"/>
    </source>
</evidence>
<evidence type="ECO:0000256" key="1">
    <source>
        <dbReference type="PIRSR" id="PIRSR613078-2"/>
    </source>
</evidence>
<organism evidence="2 3">
    <name type="scientific">Sulfurimonas autotrophica (strain ATCC BAA-671 / DSM 16294 / JCM 11897 / OK10)</name>
    <dbReference type="NCBI Taxonomy" id="563040"/>
    <lineage>
        <taxon>Bacteria</taxon>
        <taxon>Pseudomonadati</taxon>
        <taxon>Campylobacterota</taxon>
        <taxon>Epsilonproteobacteria</taxon>
        <taxon>Campylobacterales</taxon>
        <taxon>Sulfurimonadaceae</taxon>
        <taxon>Sulfurimonas</taxon>
    </lineage>
</organism>
<evidence type="ECO:0000313" key="3">
    <source>
        <dbReference type="Proteomes" id="UP000007803"/>
    </source>
</evidence>
<feature type="binding site" evidence="1">
    <location>
        <position position="58"/>
    </location>
    <ligand>
        <name>substrate</name>
    </ligand>
</feature>
<reference evidence="3" key="1">
    <citation type="journal article" date="2010" name="Stand. Genomic Sci.">
        <title>Complete genome sequence of Sulfurimonas autotrophica type strain (OK10).</title>
        <authorList>
            <person name="Sikorski J."/>
            <person name="Munk C."/>
            <person name="Lapidus A."/>
            <person name="Djao O."/>
            <person name="Lucas S."/>
            <person name="Glavina Del Rio T."/>
            <person name="Nolan M."/>
            <person name="Tice H."/>
            <person name="Han C."/>
            <person name="Cheng J."/>
            <person name="Tapia R."/>
            <person name="Goodwin L."/>
            <person name="Pitluck S."/>
            <person name="Liolios K."/>
            <person name="Ivanova N."/>
            <person name="Mavromatis K."/>
            <person name="Mikhailova N."/>
            <person name="Pati A."/>
            <person name="Sims D."/>
            <person name="Meincke L."/>
            <person name="Brettin T."/>
            <person name="Detter J."/>
            <person name="Chen A."/>
            <person name="Palaniappan K."/>
            <person name="Land M."/>
            <person name="Hauser L."/>
            <person name="Chang Y."/>
            <person name="Jeffries C."/>
            <person name="Rohde M."/>
            <person name="Lang E."/>
            <person name="Spring S."/>
            <person name="Goker M."/>
            <person name="Woyke T."/>
            <person name="Bristow J."/>
            <person name="Eisen J."/>
            <person name="Markowitz V."/>
            <person name="Hugenholtz P."/>
            <person name="Kyrpides N."/>
            <person name="Klenk H."/>
        </authorList>
    </citation>
    <scope>NUCLEOTIDE SEQUENCE [LARGE SCALE GENOMIC DNA]</scope>
    <source>
        <strain evidence="3">ATCC BAA-671 / DSM 16294 / JCM 11897 / OK10</strain>
    </source>
</reference>
<dbReference type="STRING" id="563040.Saut_0659"/>
<dbReference type="SMART" id="SM00855">
    <property type="entry name" value="PGAM"/>
    <property type="match status" value="1"/>
</dbReference>
<dbReference type="RefSeq" id="WP_013326464.1">
    <property type="nucleotide sequence ID" value="NC_014506.1"/>
</dbReference>
<keyword evidence="3" id="KW-1185">Reference proteome</keyword>
<dbReference type="eggNOG" id="COG2062">
    <property type="taxonomic scope" value="Bacteria"/>
</dbReference>
<dbReference type="InterPro" id="IPR013078">
    <property type="entry name" value="His_Pase_superF_clade-1"/>
</dbReference>
<dbReference type="KEGG" id="sua:Saut_0659"/>
<dbReference type="SUPFAM" id="SSF53254">
    <property type="entry name" value="Phosphoglycerate mutase-like"/>
    <property type="match status" value="1"/>
</dbReference>
<accession>E0UQ33</accession>
<dbReference type="HOGENOM" id="CLU_084603_2_2_7"/>
<sequence length="165" mass="19256">MKTLYIIRHAKSSWKDLNLDDFERPLNKRGKNDAPQMSKRLKQQGIYPDIILSSPAKRAKQTAKAIAKEISYDEKIRYIEDIYEASPNTLENILHSLDDKYETVFLIGHNPGLNMLVEKYVDFEENIPTGGVVSIKFDTKEWKNISRKYAELLWFDYPKKSNKIS</sequence>
<proteinExistence type="predicted"/>
<dbReference type="InterPro" id="IPR029033">
    <property type="entry name" value="His_PPase_superfam"/>
</dbReference>
<dbReference type="Pfam" id="PF00300">
    <property type="entry name" value="His_Phos_1"/>
    <property type="match status" value="1"/>
</dbReference>
<protein>
    <submittedName>
        <fullName evidence="2">Putative phosphohistidine phosphatase, SixA</fullName>
    </submittedName>
</protein>
<dbReference type="EMBL" id="CP002205">
    <property type="protein sequence ID" value="ADN08708.1"/>
    <property type="molecule type" value="Genomic_DNA"/>
</dbReference>
<dbReference type="OrthoDB" id="9810154at2"/>
<dbReference type="CDD" id="cd07067">
    <property type="entry name" value="HP_PGM_like"/>
    <property type="match status" value="1"/>
</dbReference>
<dbReference type="Proteomes" id="UP000007803">
    <property type="component" value="Chromosome"/>
</dbReference>
<name>E0UQ33_SULAO</name>